<keyword evidence="1" id="KW-1133">Transmembrane helix</keyword>
<keyword evidence="1" id="KW-0472">Membrane</keyword>
<name>U7UTA0_9FIRM</name>
<protein>
    <submittedName>
        <fullName evidence="2">Uncharacterized protein</fullName>
    </submittedName>
</protein>
<proteinExistence type="predicted"/>
<dbReference type="AlphaFoldDB" id="U7UTA0"/>
<accession>U7UTA0</accession>
<reference evidence="2 3" key="1">
    <citation type="submission" date="2013-09" db="EMBL/GenBank/DDBJ databases">
        <authorList>
            <person name="Durkin A.S."/>
            <person name="Haft D.R."/>
            <person name="McCorrison J."/>
            <person name="Torralba M."/>
            <person name="Gillis M."/>
            <person name="Haft D.H."/>
            <person name="Methe B."/>
            <person name="Sutton G."/>
            <person name="Nelson K.E."/>
        </authorList>
    </citation>
    <scope>NUCLEOTIDE SEQUENCE [LARGE SCALE GENOMIC DNA]</scope>
    <source>
        <strain evidence="2 3">BV3C16-1</strain>
    </source>
</reference>
<keyword evidence="1" id="KW-0812">Transmembrane</keyword>
<feature type="transmembrane region" description="Helical" evidence="1">
    <location>
        <begin position="21"/>
        <end position="42"/>
    </location>
</feature>
<dbReference type="STRING" id="1111454.HMPREF1250_0387"/>
<evidence type="ECO:0000313" key="2">
    <source>
        <dbReference type="EMBL" id="ERT62575.1"/>
    </source>
</evidence>
<comment type="caution">
    <text evidence="2">The sequence shown here is derived from an EMBL/GenBank/DDBJ whole genome shotgun (WGS) entry which is preliminary data.</text>
</comment>
<gene>
    <name evidence="2" type="ORF">HMPREF1250_0387</name>
</gene>
<evidence type="ECO:0000256" key="1">
    <source>
        <dbReference type="SAM" id="Phobius"/>
    </source>
</evidence>
<dbReference type="PATRIC" id="fig|1111454.3.peg.37"/>
<dbReference type="EMBL" id="AWXA01000003">
    <property type="protein sequence ID" value="ERT62575.1"/>
    <property type="molecule type" value="Genomic_DNA"/>
</dbReference>
<keyword evidence="3" id="KW-1185">Reference proteome</keyword>
<evidence type="ECO:0000313" key="3">
    <source>
        <dbReference type="Proteomes" id="UP000017090"/>
    </source>
</evidence>
<organism evidence="2 3">
    <name type="scientific">Megasphaera vaginalis</name>
    <name type="common">ex Srinivasan et al. 2021</name>
    <dbReference type="NCBI Taxonomy" id="1111454"/>
    <lineage>
        <taxon>Bacteria</taxon>
        <taxon>Bacillati</taxon>
        <taxon>Bacillota</taxon>
        <taxon>Negativicutes</taxon>
        <taxon>Veillonellales</taxon>
        <taxon>Veillonellaceae</taxon>
        <taxon>Megasphaera</taxon>
    </lineage>
</organism>
<dbReference type="Proteomes" id="UP000017090">
    <property type="component" value="Unassembled WGS sequence"/>
</dbReference>
<sequence>MYYYGQFVRAILSLNKTRTPGIIVVLLPQNGELCVAAGLFFIGEKDVLFGM</sequence>